<reference evidence="2" key="1">
    <citation type="submission" date="2016-10" db="EMBL/GenBank/DDBJ databases">
        <authorList>
            <person name="Varghese N."/>
            <person name="Submissions S."/>
        </authorList>
    </citation>
    <scope>NUCLEOTIDE SEQUENCE [LARGE SCALE GENOMIC DNA]</scope>
    <source>
        <strain evidence="2">DSM 44232</strain>
    </source>
</reference>
<dbReference type="AlphaFoldDB" id="A0A1I6ED49"/>
<dbReference type="InterPro" id="IPR049790">
    <property type="entry name" value="Rv3655c/TadE"/>
</dbReference>
<dbReference type="EMBL" id="FOYL01000004">
    <property type="protein sequence ID" value="SFR15676.1"/>
    <property type="molecule type" value="Genomic_DNA"/>
</dbReference>
<dbReference type="OrthoDB" id="4481209at2"/>
<proteinExistence type="predicted"/>
<evidence type="ECO:0000313" key="1">
    <source>
        <dbReference type="EMBL" id="SFR15676.1"/>
    </source>
</evidence>
<dbReference type="Proteomes" id="UP000198583">
    <property type="component" value="Unassembled WGS sequence"/>
</dbReference>
<dbReference type="STRING" id="84724.SAMN04488564_104207"/>
<accession>A0A1I6ED49</accession>
<evidence type="ECO:0008006" key="3">
    <source>
        <dbReference type="Google" id="ProtNLM"/>
    </source>
</evidence>
<gene>
    <name evidence="1" type="ORF">SAMN04488564_104207</name>
</gene>
<keyword evidence="2" id="KW-1185">Reference proteome</keyword>
<sequence length="99" mass="10185">MATVEAAIAVSALLMAMWLGANGLAAVTEQMRCADAAREAARLTARGEQQRGAEAATRIVSGANVVVDTQADAIKVVVSKRGPLGLPLSARAFAVPEPR</sequence>
<dbReference type="RefSeq" id="WP_093594329.1">
    <property type="nucleotide sequence ID" value="NZ_FOYL01000004.1"/>
</dbReference>
<dbReference type="NCBIfam" id="NF041390">
    <property type="entry name" value="TadE_Rv3655c"/>
    <property type="match status" value="1"/>
</dbReference>
<protein>
    <recommendedName>
        <fullName evidence="3">TadE-like protein</fullName>
    </recommendedName>
</protein>
<organism evidence="1 2">
    <name type="scientific">Lentzea waywayandensis</name>
    <dbReference type="NCBI Taxonomy" id="84724"/>
    <lineage>
        <taxon>Bacteria</taxon>
        <taxon>Bacillati</taxon>
        <taxon>Actinomycetota</taxon>
        <taxon>Actinomycetes</taxon>
        <taxon>Pseudonocardiales</taxon>
        <taxon>Pseudonocardiaceae</taxon>
        <taxon>Lentzea</taxon>
    </lineage>
</organism>
<evidence type="ECO:0000313" key="2">
    <source>
        <dbReference type="Proteomes" id="UP000198583"/>
    </source>
</evidence>
<name>A0A1I6ED49_9PSEU</name>